<dbReference type="Proteomes" id="UP001358586">
    <property type="component" value="Chromosome 4"/>
</dbReference>
<sequence length="173" mass="19866">MKVKTTKWKSFQGIDFSWHRRPCTTPPSWPGAGDRQNELFSPVFNDLKAKPSQPPKDRKKQSLPLPLRSQTRAEVFLQTKRKPDGSDEEYVEFLHLPGKRFYDLSEIRREIQKQIVKEGQVLYYIGQLGCEILTASDVSREVIKILREDGDSIGYGDDLIAILSSFPGIKELQ</sequence>
<evidence type="ECO:0000256" key="1">
    <source>
        <dbReference type="SAM" id="MobiDB-lite"/>
    </source>
</evidence>
<reference evidence="2 3" key="1">
    <citation type="submission" date="2023-03" db="EMBL/GenBank/DDBJ databases">
        <title>WGS of Gossypium arboreum.</title>
        <authorList>
            <person name="Yu D."/>
        </authorList>
    </citation>
    <scope>NUCLEOTIDE SEQUENCE [LARGE SCALE GENOMIC DNA]</scope>
    <source>
        <tissue evidence="2">Leaf</tissue>
    </source>
</reference>
<feature type="region of interest" description="Disordered" evidence="1">
    <location>
        <begin position="17"/>
        <end position="70"/>
    </location>
</feature>
<accession>A0ABR0Q7Q5</accession>
<proteinExistence type="predicted"/>
<dbReference type="PANTHER" id="PTHR47597">
    <property type="entry name" value="IS A MEMBER OF THE PF|00364 BIOTIN-REQUIRING ENZYMES FAMILY-RELATED"/>
    <property type="match status" value="1"/>
</dbReference>
<dbReference type="EMBL" id="JARKNE010000004">
    <property type="protein sequence ID" value="KAK5835329.1"/>
    <property type="molecule type" value="Genomic_DNA"/>
</dbReference>
<dbReference type="InterPro" id="IPR053217">
    <property type="entry name" value="ACC_Biotin_Carrier"/>
</dbReference>
<keyword evidence="3" id="KW-1185">Reference proteome</keyword>
<comment type="caution">
    <text evidence="2">The sequence shown here is derived from an EMBL/GenBank/DDBJ whole genome shotgun (WGS) entry which is preliminary data.</text>
</comment>
<protein>
    <submittedName>
        <fullName evidence="2">Uncharacterized protein</fullName>
    </submittedName>
</protein>
<name>A0ABR0Q7Q5_GOSAR</name>
<gene>
    <name evidence="2" type="ORF">PVK06_011017</name>
</gene>
<evidence type="ECO:0000313" key="3">
    <source>
        <dbReference type="Proteomes" id="UP001358586"/>
    </source>
</evidence>
<dbReference type="PANTHER" id="PTHR47597:SF1">
    <property type="entry name" value="IS A MEMBER OF THE PF|00364 BIOTIN-REQUIRING ENZYMES FAMILY-RELATED"/>
    <property type="match status" value="1"/>
</dbReference>
<evidence type="ECO:0000313" key="2">
    <source>
        <dbReference type="EMBL" id="KAK5835329.1"/>
    </source>
</evidence>
<organism evidence="2 3">
    <name type="scientific">Gossypium arboreum</name>
    <name type="common">Tree cotton</name>
    <name type="synonym">Gossypium nanking</name>
    <dbReference type="NCBI Taxonomy" id="29729"/>
    <lineage>
        <taxon>Eukaryota</taxon>
        <taxon>Viridiplantae</taxon>
        <taxon>Streptophyta</taxon>
        <taxon>Embryophyta</taxon>
        <taxon>Tracheophyta</taxon>
        <taxon>Spermatophyta</taxon>
        <taxon>Magnoliopsida</taxon>
        <taxon>eudicotyledons</taxon>
        <taxon>Gunneridae</taxon>
        <taxon>Pentapetalae</taxon>
        <taxon>rosids</taxon>
        <taxon>malvids</taxon>
        <taxon>Malvales</taxon>
        <taxon>Malvaceae</taxon>
        <taxon>Malvoideae</taxon>
        <taxon>Gossypium</taxon>
    </lineage>
</organism>